<feature type="binding site" evidence="4">
    <location>
        <position position="345"/>
    </location>
    <ligand>
        <name>S-adenosyl-L-methionine</name>
        <dbReference type="ChEBI" id="CHEBI:59789"/>
    </ligand>
</feature>
<organism evidence="8 9">
    <name type="scientific">Ectocarpus siliculosus</name>
    <name type="common">Brown alga</name>
    <name type="synonym">Conferva siliculosa</name>
    <dbReference type="NCBI Taxonomy" id="2880"/>
    <lineage>
        <taxon>Eukaryota</taxon>
        <taxon>Sar</taxon>
        <taxon>Stramenopiles</taxon>
        <taxon>Ochrophyta</taxon>
        <taxon>PX clade</taxon>
        <taxon>Phaeophyceae</taxon>
        <taxon>Ectocarpales</taxon>
        <taxon>Ectocarpaceae</taxon>
        <taxon>Ectocarpus</taxon>
    </lineage>
</organism>
<proteinExistence type="inferred from homology"/>
<dbReference type="PROSITE" id="PS01231">
    <property type="entry name" value="TRMA_2"/>
    <property type="match status" value="1"/>
</dbReference>
<dbReference type="eggNOG" id="KOG2187">
    <property type="taxonomic scope" value="Eukaryota"/>
</dbReference>
<evidence type="ECO:0000256" key="1">
    <source>
        <dbReference type="ARBA" id="ARBA00022603"/>
    </source>
</evidence>
<keyword evidence="2 4" id="KW-0808">Transferase</keyword>
<dbReference type="SUPFAM" id="SSF50249">
    <property type="entry name" value="Nucleic acid-binding proteins"/>
    <property type="match status" value="1"/>
</dbReference>
<feature type="binding site" evidence="4">
    <location>
        <position position="395"/>
    </location>
    <ligand>
        <name>S-adenosyl-L-methionine</name>
        <dbReference type="ChEBI" id="CHEBI:59789"/>
    </ligand>
</feature>
<dbReference type="GO" id="GO:0030697">
    <property type="term" value="F:tRNA (uracil(54)-C5)-methyltransferase activity, S-adenosyl methionine-dependent"/>
    <property type="evidence" value="ECO:0007669"/>
    <property type="project" value="InterPro"/>
</dbReference>
<dbReference type="InterPro" id="IPR025795">
    <property type="entry name" value="tRNA_(uracil-5-)_MeTrfase"/>
</dbReference>
<dbReference type="EMBL" id="FN649086">
    <property type="protein sequence ID" value="CBJ27781.1"/>
    <property type="molecule type" value="Genomic_DNA"/>
</dbReference>
<dbReference type="InterPro" id="IPR029063">
    <property type="entry name" value="SAM-dependent_MTases_sf"/>
</dbReference>
<keyword evidence="3 4" id="KW-0949">S-adenosyl-L-methionine</keyword>
<accession>D7G7Q0</accession>
<evidence type="ECO:0000313" key="8">
    <source>
        <dbReference type="EMBL" id="CBJ27781.1"/>
    </source>
</evidence>
<dbReference type="InterPro" id="IPR002792">
    <property type="entry name" value="TRAM_dom"/>
</dbReference>
<dbReference type="PROSITE" id="PS01230">
    <property type="entry name" value="TRMA_1"/>
    <property type="match status" value="1"/>
</dbReference>
<gene>
    <name evidence="8" type="ORF">Esi_0085_0008</name>
</gene>
<keyword evidence="1 4" id="KW-0489">Methyltransferase</keyword>
<dbReference type="InterPro" id="IPR010280">
    <property type="entry name" value="U5_MeTrfase_fam"/>
</dbReference>
<dbReference type="PANTHER" id="PTHR11061">
    <property type="entry name" value="RNA M5U METHYLTRANSFERASE"/>
    <property type="match status" value="1"/>
</dbReference>
<reference evidence="8 9" key="1">
    <citation type="journal article" date="2010" name="Nature">
        <title>The Ectocarpus genome and the independent evolution of multicellularity in brown algae.</title>
        <authorList>
            <person name="Cock J.M."/>
            <person name="Sterck L."/>
            <person name="Rouze P."/>
            <person name="Scornet D."/>
            <person name="Allen A.E."/>
            <person name="Amoutzias G."/>
            <person name="Anthouard V."/>
            <person name="Artiguenave F."/>
            <person name="Aury J.M."/>
            <person name="Badger J.H."/>
            <person name="Beszteri B."/>
            <person name="Billiau K."/>
            <person name="Bonnet E."/>
            <person name="Bothwell J.H."/>
            <person name="Bowler C."/>
            <person name="Boyen C."/>
            <person name="Brownlee C."/>
            <person name="Carrano C.J."/>
            <person name="Charrier B."/>
            <person name="Cho G.Y."/>
            <person name="Coelho S.M."/>
            <person name="Collen J."/>
            <person name="Corre E."/>
            <person name="Da Silva C."/>
            <person name="Delage L."/>
            <person name="Delaroque N."/>
            <person name="Dittami S.M."/>
            <person name="Doulbeau S."/>
            <person name="Elias M."/>
            <person name="Farnham G."/>
            <person name="Gachon C.M."/>
            <person name="Gschloessl B."/>
            <person name="Heesch S."/>
            <person name="Jabbari K."/>
            <person name="Jubin C."/>
            <person name="Kawai H."/>
            <person name="Kimura K."/>
            <person name="Kloareg B."/>
            <person name="Kupper F.C."/>
            <person name="Lang D."/>
            <person name="Le Bail A."/>
            <person name="Leblanc C."/>
            <person name="Lerouge P."/>
            <person name="Lohr M."/>
            <person name="Lopez P.J."/>
            <person name="Martens C."/>
            <person name="Maumus F."/>
            <person name="Michel G."/>
            <person name="Miranda-Saavedra D."/>
            <person name="Morales J."/>
            <person name="Moreau H."/>
            <person name="Motomura T."/>
            <person name="Nagasato C."/>
            <person name="Napoli C.A."/>
            <person name="Nelson D.R."/>
            <person name="Nyvall-Collen P."/>
            <person name="Peters A.F."/>
            <person name="Pommier C."/>
            <person name="Potin P."/>
            <person name="Poulain J."/>
            <person name="Quesneville H."/>
            <person name="Read B."/>
            <person name="Rensing S.A."/>
            <person name="Ritter A."/>
            <person name="Rousvoal S."/>
            <person name="Samanta M."/>
            <person name="Samson G."/>
            <person name="Schroeder D.C."/>
            <person name="Segurens B."/>
            <person name="Strittmatter M."/>
            <person name="Tonon T."/>
            <person name="Tregear J.W."/>
            <person name="Valentin K."/>
            <person name="von Dassow P."/>
            <person name="Yamagishi T."/>
            <person name="Van de Peer Y."/>
            <person name="Wincker P."/>
        </authorList>
    </citation>
    <scope>NUCLEOTIDE SEQUENCE [LARGE SCALE GENOMIC DNA]</scope>
    <source>
        <strain evidence="9">Ec32 / CCAP1310/4</strain>
    </source>
</reference>
<dbReference type="InParanoid" id="D7G7Q0"/>
<evidence type="ECO:0000256" key="2">
    <source>
        <dbReference type="ARBA" id="ARBA00022679"/>
    </source>
</evidence>
<evidence type="ECO:0000256" key="6">
    <source>
        <dbReference type="SAM" id="SignalP"/>
    </source>
</evidence>
<name>D7G7Q0_ECTSI</name>
<dbReference type="Gene3D" id="2.40.50.140">
    <property type="entry name" value="Nucleic acid-binding proteins"/>
    <property type="match status" value="1"/>
</dbReference>
<dbReference type="PROSITE" id="PS51622">
    <property type="entry name" value="SAM_MT_RNA_M5U_2"/>
    <property type="match status" value="1"/>
</dbReference>
<keyword evidence="6" id="KW-0732">Signal</keyword>
<evidence type="ECO:0000256" key="4">
    <source>
        <dbReference type="PROSITE-ProRule" id="PRU01024"/>
    </source>
</evidence>
<feature type="active site" evidence="5">
    <location>
        <position position="469"/>
    </location>
</feature>
<dbReference type="GO" id="GO:0009451">
    <property type="term" value="P:RNA modification"/>
    <property type="evidence" value="ECO:0007669"/>
    <property type="project" value="UniProtKB-ARBA"/>
</dbReference>
<dbReference type="Gene3D" id="3.40.50.150">
    <property type="entry name" value="Vaccinia Virus protein VP39"/>
    <property type="match status" value="2"/>
</dbReference>
<evidence type="ECO:0000313" key="9">
    <source>
        <dbReference type="Proteomes" id="UP000002630"/>
    </source>
</evidence>
<dbReference type="GO" id="GO:0008033">
    <property type="term" value="P:tRNA processing"/>
    <property type="evidence" value="ECO:0007669"/>
    <property type="project" value="InterPro"/>
</dbReference>
<feature type="domain" description="TRAM" evidence="7">
    <location>
        <begin position="92"/>
        <end position="152"/>
    </location>
</feature>
<dbReference type="FunFam" id="2.40.50.140:FF:000201">
    <property type="entry name" value="TRM2p tRNA methyltransferase"/>
    <property type="match status" value="1"/>
</dbReference>
<protein>
    <submittedName>
        <fullName evidence="8">RNA methyltransferase, TrmA family</fullName>
    </submittedName>
</protein>
<evidence type="ECO:0000256" key="3">
    <source>
        <dbReference type="ARBA" id="ARBA00022691"/>
    </source>
</evidence>
<feature type="active site" description="Nucleophile" evidence="4">
    <location>
        <position position="469"/>
    </location>
</feature>
<dbReference type="AlphaFoldDB" id="D7G7Q0"/>
<dbReference type="GO" id="GO:0032259">
    <property type="term" value="P:methylation"/>
    <property type="evidence" value="ECO:0007669"/>
    <property type="project" value="UniProtKB-KW"/>
</dbReference>
<dbReference type="PANTHER" id="PTHR11061:SF30">
    <property type="entry name" value="TRNA (URACIL(54)-C(5))-METHYLTRANSFERASE"/>
    <property type="match status" value="1"/>
</dbReference>
<dbReference type="InterPro" id="IPR030391">
    <property type="entry name" value="MeTrfase_TrmA_CS"/>
</dbReference>
<dbReference type="Proteomes" id="UP000002630">
    <property type="component" value="Linkage Group LG16"/>
</dbReference>
<keyword evidence="9" id="KW-1185">Reference proteome</keyword>
<evidence type="ECO:0000259" key="7">
    <source>
        <dbReference type="PROSITE" id="PS50926"/>
    </source>
</evidence>
<evidence type="ECO:0000256" key="5">
    <source>
        <dbReference type="PROSITE-ProRule" id="PRU10015"/>
    </source>
</evidence>
<comment type="similarity">
    <text evidence="4">Belongs to the class I-like SAM-binding methyltransferase superfamily. RNA M5U methyltransferase family.</text>
</comment>
<dbReference type="InterPro" id="IPR030390">
    <property type="entry name" value="MeTrfase_TrmA_AS"/>
</dbReference>
<dbReference type="OrthoDB" id="10250660at2759"/>
<dbReference type="SUPFAM" id="SSF53335">
    <property type="entry name" value="S-adenosyl-L-methionine-dependent methyltransferases"/>
    <property type="match status" value="1"/>
</dbReference>
<dbReference type="Pfam" id="PF01938">
    <property type="entry name" value="TRAM"/>
    <property type="match status" value="1"/>
</dbReference>
<dbReference type="InterPro" id="IPR012340">
    <property type="entry name" value="NA-bd_OB-fold"/>
</dbReference>
<dbReference type="CDD" id="cd02440">
    <property type="entry name" value="AdoMet_MTases"/>
    <property type="match status" value="1"/>
</dbReference>
<feature type="binding site" evidence="4">
    <location>
        <position position="442"/>
    </location>
    <ligand>
        <name>S-adenosyl-L-methionine</name>
        <dbReference type="ChEBI" id="CHEBI:59789"/>
    </ligand>
</feature>
<dbReference type="PROSITE" id="PS50926">
    <property type="entry name" value="TRAM"/>
    <property type="match status" value="1"/>
</dbReference>
<dbReference type="OMA" id="GGCKWQH"/>
<feature type="chain" id="PRO_5003096228" evidence="6">
    <location>
        <begin position="27"/>
        <end position="516"/>
    </location>
</feature>
<dbReference type="EMBL" id="FN649741">
    <property type="protein sequence ID" value="CBJ27781.1"/>
    <property type="molecule type" value="Genomic_DNA"/>
</dbReference>
<dbReference type="PROSITE" id="PS51687">
    <property type="entry name" value="SAM_MT_RNA_M5U"/>
    <property type="match status" value="1"/>
</dbReference>
<sequence>MYQTTGRLLLPLAAVSMMSLPSCTRAFVVRTRPVCAALAGRATSTSSRHPPRRARSSPRMELAVDITAVAEVAEKTPANKLLYAPPKFTPTPYEYLEELTVRIESLTNLGEGIAREGETGWVVMVPHVIPGELVKCKVFRNHANYSEATLVSVEEPSPDRVEPNCPLFGMCGGCQYQHMSVSMQRDWKNQQVMDCLTRIGGMVDPAVKDTFGTDETYGYRSKLTPHYDAPYQGRVREIGFKKVKFPTIYHGVDLGNVNPSKVVDVERCPLATEGINESLPPARQEARERVQAAFDSGDGKRVGKRGATLLFRETTEEGTVTDNNAHVSERVGGMVFNFKAGEFFQNNPYVLPHMVDYVVARAKEGGAKNLIDAYCGGGLFCLSASTSFEKCAGIEISPMAVDCATRNAATNDISNCLFLAGTASNIFANVSFTPSETVVIVDPPRKGCDQLFLGQLFKFRPTRLVYVSCDPATQARDAKEIMANGYEAVDIQPFDLFPQTRHIENVITFQDNRKRD</sequence>
<dbReference type="Pfam" id="PF05958">
    <property type="entry name" value="tRNA_U5-meth_tr"/>
    <property type="match status" value="1"/>
</dbReference>
<feature type="binding site" evidence="4">
    <location>
        <position position="374"/>
    </location>
    <ligand>
        <name>S-adenosyl-L-methionine</name>
        <dbReference type="ChEBI" id="CHEBI:59789"/>
    </ligand>
</feature>
<dbReference type="STRING" id="2880.D7G7Q0"/>
<feature type="signal peptide" evidence="6">
    <location>
        <begin position="1"/>
        <end position="26"/>
    </location>
</feature>